<proteinExistence type="predicted"/>
<keyword evidence="3" id="KW-1185">Reference proteome</keyword>
<comment type="caution">
    <text evidence="2">The sequence shown here is derived from an EMBL/GenBank/DDBJ whole genome shotgun (WGS) entry which is preliminary data.</text>
</comment>
<dbReference type="Proteomes" id="UP001162156">
    <property type="component" value="Unassembled WGS sequence"/>
</dbReference>
<evidence type="ECO:0000313" key="2">
    <source>
        <dbReference type="EMBL" id="KAJ8926568.1"/>
    </source>
</evidence>
<feature type="compositionally biased region" description="Polar residues" evidence="1">
    <location>
        <begin position="62"/>
        <end position="78"/>
    </location>
</feature>
<gene>
    <name evidence="2" type="ORF">NQ314_021050</name>
</gene>
<reference evidence="2" key="1">
    <citation type="journal article" date="2023" name="Insect Mol. Biol.">
        <title>Genome sequencing provides insights into the evolution of gene families encoding plant cell wall-degrading enzymes in longhorned beetles.</title>
        <authorList>
            <person name="Shin N.R."/>
            <person name="Okamura Y."/>
            <person name="Kirsch R."/>
            <person name="Pauchet Y."/>
        </authorList>
    </citation>
    <scope>NUCLEOTIDE SEQUENCE</scope>
    <source>
        <strain evidence="2">RBIC_L_NR</strain>
    </source>
</reference>
<dbReference type="EMBL" id="JANEYF010005854">
    <property type="protein sequence ID" value="KAJ8926568.1"/>
    <property type="molecule type" value="Genomic_DNA"/>
</dbReference>
<evidence type="ECO:0000313" key="3">
    <source>
        <dbReference type="Proteomes" id="UP001162156"/>
    </source>
</evidence>
<feature type="non-terminal residue" evidence="2">
    <location>
        <position position="1"/>
    </location>
</feature>
<feature type="compositionally biased region" description="Basic and acidic residues" evidence="1">
    <location>
        <begin position="41"/>
        <end position="54"/>
    </location>
</feature>
<sequence length="239" mass="26860">SFRREKAKARKTVGTGKGAKDVYKSDWFAFNSFAFLMDKNDPRETISSGKKNDDEAIEFSEMSESSEVIMANESTESQELLEGIEQNHESPEPSTPRRKRAKITEKEDPRIEKAFQFLQQPIPQEDSSTLFAKYLADRLDKFNPQTKAILIHKINQLIFEAEMEKYRMQSSSYAPGLLTLNSPSPATSVTCSPASTSPFFSEVLGSNNFAPEDTQSTNSHTSSDELVSDLGEFVYLTKL</sequence>
<organism evidence="2 3">
    <name type="scientific">Rhamnusium bicolor</name>
    <dbReference type="NCBI Taxonomy" id="1586634"/>
    <lineage>
        <taxon>Eukaryota</taxon>
        <taxon>Metazoa</taxon>
        <taxon>Ecdysozoa</taxon>
        <taxon>Arthropoda</taxon>
        <taxon>Hexapoda</taxon>
        <taxon>Insecta</taxon>
        <taxon>Pterygota</taxon>
        <taxon>Neoptera</taxon>
        <taxon>Endopterygota</taxon>
        <taxon>Coleoptera</taxon>
        <taxon>Polyphaga</taxon>
        <taxon>Cucujiformia</taxon>
        <taxon>Chrysomeloidea</taxon>
        <taxon>Cerambycidae</taxon>
        <taxon>Lepturinae</taxon>
        <taxon>Rhagiini</taxon>
        <taxon>Rhamnusium</taxon>
    </lineage>
</organism>
<evidence type="ECO:0008006" key="4">
    <source>
        <dbReference type="Google" id="ProtNLM"/>
    </source>
</evidence>
<feature type="region of interest" description="Disordered" evidence="1">
    <location>
        <begin position="41"/>
        <end position="106"/>
    </location>
</feature>
<dbReference type="AlphaFoldDB" id="A0AAV8WJK6"/>
<evidence type="ECO:0000256" key="1">
    <source>
        <dbReference type="SAM" id="MobiDB-lite"/>
    </source>
</evidence>
<accession>A0AAV8WJK6</accession>
<protein>
    <recommendedName>
        <fullName evidence="4">BESS domain-containing protein</fullName>
    </recommendedName>
</protein>
<name>A0AAV8WJK6_9CUCU</name>